<dbReference type="GO" id="GO:0008477">
    <property type="term" value="F:purine nucleosidase activity"/>
    <property type="evidence" value="ECO:0007669"/>
    <property type="project" value="TreeGrafter"/>
</dbReference>
<evidence type="ECO:0000313" key="5">
    <source>
        <dbReference type="EMBL" id="SPN97015.1"/>
    </source>
</evidence>
<accession>A0AAE8SQW6</accession>
<keyword evidence="2 5" id="KW-0378">Hydrolase</keyword>
<proteinExistence type="inferred from homology"/>
<evidence type="ECO:0000256" key="3">
    <source>
        <dbReference type="ARBA" id="ARBA00023295"/>
    </source>
</evidence>
<evidence type="ECO:0000256" key="1">
    <source>
        <dbReference type="ARBA" id="ARBA00009176"/>
    </source>
</evidence>
<evidence type="ECO:0000259" key="4">
    <source>
        <dbReference type="Pfam" id="PF01156"/>
    </source>
</evidence>
<organism evidence="5 6">
    <name type="scientific">Cephalotrichum gorgonifer</name>
    <dbReference type="NCBI Taxonomy" id="2041049"/>
    <lineage>
        <taxon>Eukaryota</taxon>
        <taxon>Fungi</taxon>
        <taxon>Dikarya</taxon>
        <taxon>Ascomycota</taxon>
        <taxon>Pezizomycotina</taxon>
        <taxon>Sordariomycetes</taxon>
        <taxon>Hypocreomycetidae</taxon>
        <taxon>Microascales</taxon>
        <taxon>Microascaceae</taxon>
        <taxon>Cephalotrichum</taxon>
    </lineage>
</organism>
<keyword evidence="3" id="KW-0326">Glycosidase</keyword>
<feature type="domain" description="Inosine/uridine-preferring nucleoside hydrolase" evidence="4">
    <location>
        <begin position="7"/>
        <end position="370"/>
    </location>
</feature>
<dbReference type="Gene3D" id="3.90.245.10">
    <property type="entry name" value="Ribonucleoside hydrolase-like"/>
    <property type="match status" value="1"/>
</dbReference>
<reference evidence="5" key="1">
    <citation type="submission" date="2018-03" db="EMBL/GenBank/DDBJ databases">
        <authorList>
            <person name="Guldener U."/>
        </authorList>
    </citation>
    <scope>NUCLEOTIDE SEQUENCE</scope>
</reference>
<evidence type="ECO:0000313" key="6">
    <source>
        <dbReference type="Proteomes" id="UP001187682"/>
    </source>
</evidence>
<protein>
    <submittedName>
        <fullName evidence="5">Related to inosine-uridine preferring nucleoside hydrolase</fullName>
    </submittedName>
</protein>
<sequence>MAPKNRIIIDTDPGVDDVLALLLALSASAEEIEVMMISVTYGNVTQQSCLRNVVSLFHVLEKEAAWRKSVGRAENFGTMRAFKPIVAVGPEHSLEDETLMADNFHGADGLHGVHAQHPHLSPAETWKQLFNNDEEATEEALAHASSFTPSKIPAHKEILRLLRENPEDTISIAVLGPLTNIALAASEDPEAFLRVKEVVVMGGAVDVPGNCTPKGEFNCYADPIAAARVFALTSPTPKSTMPPSSAVSLPPYPENLSRTLKLTLFPLDITERHLLNRPHFVESLKSVKEQGSPLAQWADHFLTKTFDNIERIVGPGIEPGLSLHDPMTIWYLLTQEDPAWKPVSEPEDIRIETTSQWSRGMHIVDRRGRKKALVPPSDQLLDARARSERPDVGEIPGDEAGWLSFWRGNRINRMVESPGDAVFAGYLMERIFG</sequence>
<dbReference type="PANTHER" id="PTHR12304">
    <property type="entry name" value="INOSINE-URIDINE PREFERRING NUCLEOSIDE HYDROLASE"/>
    <property type="match status" value="1"/>
</dbReference>
<evidence type="ECO:0000256" key="2">
    <source>
        <dbReference type="ARBA" id="ARBA00022801"/>
    </source>
</evidence>
<dbReference type="EMBL" id="ONZQ02000001">
    <property type="protein sequence ID" value="SPN97015.1"/>
    <property type="molecule type" value="Genomic_DNA"/>
</dbReference>
<dbReference type="GO" id="GO:0006152">
    <property type="term" value="P:purine nucleoside catabolic process"/>
    <property type="evidence" value="ECO:0007669"/>
    <property type="project" value="TreeGrafter"/>
</dbReference>
<dbReference type="InterPro" id="IPR001910">
    <property type="entry name" value="Inosine/uridine_hydrolase_dom"/>
</dbReference>
<comment type="caution">
    <text evidence="5">The sequence shown here is derived from an EMBL/GenBank/DDBJ whole genome shotgun (WGS) entry which is preliminary data.</text>
</comment>
<name>A0AAE8SQW6_9PEZI</name>
<dbReference type="InterPro" id="IPR023186">
    <property type="entry name" value="IUNH"/>
</dbReference>
<dbReference type="SUPFAM" id="SSF53590">
    <property type="entry name" value="Nucleoside hydrolase"/>
    <property type="match status" value="1"/>
</dbReference>
<comment type="similarity">
    <text evidence="1">Belongs to the IUNH family.</text>
</comment>
<gene>
    <name evidence="5" type="ORF">DNG_00531</name>
</gene>
<dbReference type="Pfam" id="PF01156">
    <property type="entry name" value="IU_nuc_hydro"/>
    <property type="match status" value="1"/>
</dbReference>
<dbReference type="GO" id="GO:0005829">
    <property type="term" value="C:cytosol"/>
    <property type="evidence" value="ECO:0007669"/>
    <property type="project" value="TreeGrafter"/>
</dbReference>
<dbReference type="PANTHER" id="PTHR12304:SF56">
    <property type="entry name" value="HYDROLASE, PUTATIVE (AFU_ORTHOLOGUE AFUA_1G11790)-RELATED"/>
    <property type="match status" value="1"/>
</dbReference>
<dbReference type="InterPro" id="IPR036452">
    <property type="entry name" value="Ribo_hydro-like"/>
</dbReference>
<keyword evidence="6" id="KW-1185">Reference proteome</keyword>
<dbReference type="AlphaFoldDB" id="A0AAE8SQW6"/>
<dbReference type="Proteomes" id="UP001187682">
    <property type="component" value="Unassembled WGS sequence"/>
</dbReference>
<dbReference type="FunFam" id="3.90.245.10:FF:000006">
    <property type="entry name" value="Inosine-uridine preferring nucleoside hydrolase"/>
    <property type="match status" value="1"/>
</dbReference>